<gene>
    <name evidence="2" type="ORF">B0H16DRAFT_1266543</name>
</gene>
<dbReference type="EMBL" id="JARKIB010000005">
    <property type="protein sequence ID" value="KAJ7779667.1"/>
    <property type="molecule type" value="Genomic_DNA"/>
</dbReference>
<dbReference type="Pfam" id="PF00782">
    <property type="entry name" value="DSPc"/>
    <property type="match status" value="1"/>
</dbReference>
<dbReference type="InterPro" id="IPR000387">
    <property type="entry name" value="Tyr_Pase_dom"/>
</dbReference>
<evidence type="ECO:0000313" key="3">
    <source>
        <dbReference type="Proteomes" id="UP001215598"/>
    </source>
</evidence>
<dbReference type="GO" id="GO:0008579">
    <property type="term" value="F:JUN kinase phosphatase activity"/>
    <property type="evidence" value="ECO:0007669"/>
    <property type="project" value="TreeGrafter"/>
</dbReference>
<evidence type="ECO:0000313" key="2">
    <source>
        <dbReference type="EMBL" id="KAJ7779667.1"/>
    </source>
</evidence>
<dbReference type="PANTHER" id="PTHR46377">
    <property type="entry name" value="DUAL SPECIFICITY PROTEIN PHOSPHATASE 19"/>
    <property type="match status" value="1"/>
</dbReference>
<reference evidence="2" key="1">
    <citation type="submission" date="2023-03" db="EMBL/GenBank/DDBJ databases">
        <title>Massive genome expansion in bonnet fungi (Mycena s.s.) driven by repeated elements and novel gene families across ecological guilds.</title>
        <authorList>
            <consortium name="Lawrence Berkeley National Laboratory"/>
            <person name="Harder C.B."/>
            <person name="Miyauchi S."/>
            <person name="Viragh M."/>
            <person name="Kuo A."/>
            <person name="Thoen E."/>
            <person name="Andreopoulos B."/>
            <person name="Lu D."/>
            <person name="Skrede I."/>
            <person name="Drula E."/>
            <person name="Henrissat B."/>
            <person name="Morin E."/>
            <person name="Kohler A."/>
            <person name="Barry K."/>
            <person name="LaButti K."/>
            <person name="Morin E."/>
            <person name="Salamov A."/>
            <person name="Lipzen A."/>
            <person name="Mereny Z."/>
            <person name="Hegedus B."/>
            <person name="Baldrian P."/>
            <person name="Stursova M."/>
            <person name="Weitz H."/>
            <person name="Taylor A."/>
            <person name="Grigoriev I.V."/>
            <person name="Nagy L.G."/>
            <person name="Martin F."/>
            <person name="Kauserud H."/>
        </authorList>
    </citation>
    <scope>NUCLEOTIDE SEQUENCE</scope>
    <source>
        <strain evidence="2">CBHHK182m</strain>
    </source>
</reference>
<dbReference type="AlphaFoldDB" id="A0AAD7NY26"/>
<organism evidence="2 3">
    <name type="scientific">Mycena metata</name>
    <dbReference type="NCBI Taxonomy" id="1033252"/>
    <lineage>
        <taxon>Eukaryota</taxon>
        <taxon>Fungi</taxon>
        <taxon>Dikarya</taxon>
        <taxon>Basidiomycota</taxon>
        <taxon>Agaricomycotina</taxon>
        <taxon>Agaricomycetes</taxon>
        <taxon>Agaricomycetidae</taxon>
        <taxon>Agaricales</taxon>
        <taxon>Marasmiineae</taxon>
        <taxon>Mycenaceae</taxon>
        <taxon>Mycena</taxon>
    </lineage>
</organism>
<feature type="domain" description="Tyrosine specific protein phosphatases" evidence="1">
    <location>
        <begin position="1"/>
        <end position="42"/>
    </location>
</feature>
<dbReference type="CDD" id="cd14498">
    <property type="entry name" value="DSP"/>
    <property type="match status" value="1"/>
</dbReference>
<dbReference type="PANTHER" id="PTHR46377:SF1">
    <property type="entry name" value="DUAL SPECIFICITY PROTEIN PHOSPHATASE 19"/>
    <property type="match status" value="1"/>
</dbReference>
<feature type="non-terminal residue" evidence="2">
    <location>
        <position position="56"/>
    </location>
</feature>
<sequence>GEGVLVPCQQGVSRSPSIITGYLIRNHTMSYANALASVNRKRACAQPNGEGAGSMW</sequence>
<proteinExistence type="predicted"/>
<keyword evidence="3" id="KW-1185">Reference proteome</keyword>
<name>A0AAD7NY26_9AGAR</name>
<dbReference type="Gene3D" id="3.90.190.10">
    <property type="entry name" value="Protein tyrosine phosphatase superfamily"/>
    <property type="match status" value="1"/>
</dbReference>
<dbReference type="InterPro" id="IPR000340">
    <property type="entry name" value="Dual-sp_phosphatase_cat-dom"/>
</dbReference>
<evidence type="ECO:0000259" key="1">
    <source>
        <dbReference type="PROSITE" id="PS50056"/>
    </source>
</evidence>
<comment type="caution">
    <text evidence="2">The sequence shown here is derived from an EMBL/GenBank/DDBJ whole genome shotgun (WGS) entry which is preliminary data.</text>
</comment>
<dbReference type="Proteomes" id="UP001215598">
    <property type="component" value="Unassembled WGS sequence"/>
</dbReference>
<dbReference type="InterPro" id="IPR029021">
    <property type="entry name" value="Prot-tyrosine_phosphatase-like"/>
</dbReference>
<dbReference type="SUPFAM" id="SSF52799">
    <property type="entry name" value="(Phosphotyrosine protein) phosphatases II"/>
    <property type="match status" value="1"/>
</dbReference>
<protein>
    <recommendedName>
        <fullName evidence="1">Tyrosine specific protein phosphatases domain-containing protein</fullName>
    </recommendedName>
</protein>
<dbReference type="GO" id="GO:0005737">
    <property type="term" value="C:cytoplasm"/>
    <property type="evidence" value="ECO:0007669"/>
    <property type="project" value="TreeGrafter"/>
</dbReference>
<feature type="non-terminal residue" evidence="2">
    <location>
        <position position="1"/>
    </location>
</feature>
<accession>A0AAD7NY26</accession>
<dbReference type="PROSITE" id="PS50056">
    <property type="entry name" value="TYR_PHOSPHATASE_2"/>
    <property type="match status" value="1"/>
</dbReference>